<dbReference type="Proteomes" id="UP000324222">
    <property type="component" value="Unassembled WGS sequence"/>
</dbReference>
<evidence type="ECO:0000313" key="2">
    <source>
        <dbReference type="EMBL" id="MPC15243.1"/>
    </source>
</evidence>
<dbReference type="AlphaFoldDB" id="A0A5B7D534"/>
<comment type="caution">
    <text evidence="2">The sequence shown here is derived from an EMBL/GenBank/DDBJ whole genome shotgun (WGS) entry which is preliminary data.</text>
</comment>
<evidence type="ECO:0000256" key="1">
    <source>
        <dbReference type="SAM" id="MobiDB-lite"/>
    </source>
</evidence>
<accession>A0A5B7D534</accession>
<sequence length="135" mass="14785">MIPRHSPAATKPGRRRAREFLNTGYFLPPSPVTPFPAAGRETNTNAADPSKGQPFAPHGQPLYKLAARTGTHQKLQTSSFHDNPWTNNMIPLNRISRAGEATAPNTAGTAEDTYHLPPFQRCYILKIGDYSATSL</sequence>
<reference evidence="2 3" key="1">
    <citation type="submission" date="2019-05" db="EMBL/GenBank/DDBJ databases">
        <title>Another draft genome of Portunus trituberculatus and its Hox gene families provides insights of decapod evolution.</title>
        <authorList>
            <person name="Jeong J.-H."/>
            <person name="Song I."/>
            <person name="Kim S."/>
            <person name="Choi T."/>
            <person name="Kim D."/>
            <person name="Ryu S."/>
            <person name="Kim W."/>
        </authorList>
    </citation>
    <scope>NUCLEOTIDE SEQUENCE [LARGE SCALE GENOMIC DNA]</scope>
    <source>
        <tissue evidence="2">Muscle</tissue>
    </source>
</reference>
<keyword evidence="3" id="KW-1185">Reference proteome</keyword>
<evidence type="ECO:0000313" key="3">
    <source>
        <dbReference type="Proteomes" id="UP000324222"/>
    </source>
</evidence>
<proteinExistence type="predicted"/>
<organism evidence="2 3">
    <name type="scientific">Portunus trituberculatus</name>
    <name type="common">Swimming crab</name>
    <name type="synonym">Neptunus trituberculatus</name>
    <dbReference type="NCBI Taxonomy" id="210409"/>
    <lineage>
        <taxon>Eukaryota</taxon>
        <taxon>Metazoa</taxon>
        <taxon>Ecdysozoa</taxon>
        <taxon>Arthropoda</taxon>
        <taxon>Crustacea</taxon>
        <taxon>Multicrustacea</taxon>
        <taxon>Malacostraca</taxon>
        <taxon>Eumalacostraca</taxon>
        <taxon>Eucarida</taxon>
        <taxon>Decapoda</taxon>
        <taxon>Pleocyemata</taxon>
        <taxon>Brachyura</taxon>
        <taxon>Eubrachyura</taxon>
        <taxon>Portunoidea</taxon>
        <taxon>Portunidae</taxon>
        <taxon>Portuninae</taxon>
        <taxon>Portunus</taxon>
    </lineage>
</organism>
<gene>
    <name evidence="2" type="ORF">E2C01_008028</name>
</gene>
<protein>
    <submittedName>
        <fullName evidence="2">Uncharacterized protein</fullName>
    </submittedName>
</protein>
<feature type="region of interest" description="Disordered" evidence="1">
    <location>
        <begin position="23"/>
        <end position="62"/>
    </location>
</feature>
<name>A0A5B7D534_PORTR</name>
<dbReference type="EMBL" id="VSRR010000410">
    <property type="protein sequence ID" value="MPC15243.1"/>
    <property type="molecule type" value="Genomic_DNA"/>
</dbReference>